<dbReference type="InterPro" id="IPR029039">
    <property type="entry name" value="Flavoprotein-like_sf"/>
</dbReference>
<evidence type="ECO:0000256" key="1">
    <source>
        <dbReference type="SAM" id="SignalP"/>
    </source>
</evidence>
<evidence type="ECO:0000313" key="3">
    <source>
        <dbReference type="EMBL" id="RGQ04681.1"/>
    </source>
</evidence>
<accession>A0A411ZPC6</accession>
<dbReference type="PROSITE" id="PS51257">
    <property type="entry name" value="PROKAR_LIPOPROTEIN"/>
    <property type="match status" value="1"/>
</dbReference>
<feature type="signal peptide" evidence="1">
    <location>
        <begin position="1"/>
        <end position="19"/>
    </location>
</feature>
<gene>
    <name evidence="3" type="ORF">DWZ11_07645</name>
</gene>
<dbReference type="Proteomes" id="UP000284662">
    <property type="component" value="Unassembled WGS sequence"/>
</dbReference>
<dbReference type="EMBL" id="QRST01000013">
    <property type="protein sequence ID" value="RGQ04681.1"/>
    <property type="molecule type" value="Genomic_DNA"/>
</dbReference>
<sequence>MKKIILILCSILVSLSLMGCMDKNSTFIEQENNSVRVDTNQNASKSLVVYFSRAGENSSVGNIEKGNTEIIAEMIAQETNADLFKIEPVEDYPVTYDECVVLAKQEKESNARPEIKGDIDIDKYDVIFVGYPIWWSDMPMPVYTFLEAHQYEGKTIIPFCTHEGSGLANTENYLRNVCKGAEVLNGLAIRGRIAQNEQEKAKEEVENWLKEINIIK</sequence>
<dbReference type="Gene3D" id="3.40.50.360">
    <property type="match status" value="1"/>
</dbReference>
<comment type="caution">
    <text evidence="3">The sequence shown here is derived from an EMBL/GenBank/DDBJ whole genome shotgun (WGS) entry which is preliminary data.</text>
</comment>
<dbReference type="PANTHER" id="PTHR39201:SF1">
    <property type="entry name" value="FLAVODOXIN-LIKE DOMAIN-CONTAINING PROTEIN"/>
    <property type="match status" value="1"/>
</dbReference>
<feature type="domain" description="Flavodoxin-like" evidence="2">
    <location>
        <begin position="65"/>
        <end position="200"/>
    </location>
</feature>
<protein>
    <submittedName>
        <fullName evidence="3">Flavodoxin</fullName>
    </submittedName>
</protein>
<dbReference type="RefSeq" id="WP_117976650.1">
    <property type="nucleotide sequence ID" value="NZ_QRST01000013.1"/>
</dbReference>
<evidence type="ECO:0000313" key="4">
    <source>
        <dbReference type="Proteomes" id="UP000284662"/>
    </source>
</evidence>
<keyword evidence="1" id="KW-0732">Signal</keyword>
<reference evidence="3 4" key="1">
    <citation type="submission" date="2018-08" db="EMBL/GenBank/DDBJ databases">
        <title>A genome reference for cultivated species of the human gut microbiota.</title>
        <authorList>
            <person name="Zou Y."/>
            <person name="Xue W."/>
            <person name="Luo G."/>
        </authorList>
    </citation>
    <scope>NUCLEOTIDE SEQUENCE [LARGE SCALE GENOMIC DNA]</scope>
    <source>
        <strain evidence="3 4">AF29-2</strain>
    </source>
</reference>
<dbReference type="GO" id="GO:0010181">
    <property type="term" value="F:FMN binding"/>
    <property type="evidence" value="ECO:0007669"/>
    <property type="project" value="InterPro"/>
</dbReference>
<name>A0A411ZPC6_9FIRM</name>
<dbReference type="PANTHER" id="PTHR39201">
    <property type="entry name" value="EXPORTED PROTEIN-RELATED"/>
    <property type="match status" value="1"/>
</dbReference>
<dbReference type="InterPro" id="IPR008254">
    <property type="entry name" value="Flavodoxin/NO_synth"/>
</dbReference>
<evidence type="ECO:0000259" key="2">
    <source>
        <dbReference type="Pfam" id="PF12682"/>
    </source>
</evidence>
<feature type="chain" id="PRO_5039301976" evidence="1">
    <location>
        <begin position="20"/>
        <end position="216"/>
    </location>
</feature>
<proteinExistence type="predicted"/>
<dbReference type="Pfam" id="PF12682">
    <property type="entry name" value="Flavodoxin_4"/>
    <property type="match status" value="1"/>
</dbReference>
<organism evidence="3 4">
    <name type="scientific">Megamonas rupellensis</name>
    <dbReference type="NCBI Taxonomy" id="491921"/>
    <lineage>
        <taxon>Bacteria</taxon>
        <taxon>Bacillati</taxon>
        <taxon>Bacillota</taxon>
        <taxon>Negativicutes</taxon>
        <taxon>Selenomonadales</taxon>
        <taxon>Selenomonadaceae</taxon>
        <taxon>Megamonas</taxon>
    </lineage>
</organism>
<dbReference type="AlphaFoldDB" id="A0A411ZPC6"/>
<dbReference type="SUPFAM" id="SSF52218">
    <property type="entry name" value="Flavoproteins"/>
    <property type="match status" value="1"/>
</dbReference>
<dbReference type="GO" id="GO:0016651">
    <property type="term" value="F:oxidoreductase activity, acting on NAD(P)H"/>
    <property type="evidence" value="ECO:0007669"/>
    <property type="project" value="UniProtKB-ARBA"/>
</dbReference>